<evidence type="ECO:0000313" key="7">
    <source>
        <dbReference type="EMBL" id="AYJ85867.1"/>
    </source>
</evidence>
<keyword evidence="3 5" id="KW-1133">Transmembrane helix</keyword>
<dbReference type="InterPro" id="IPR027417">
    <property type="entry name" value="P-loop_NTPase"/>
</dbReference>
<dbReference type="PANTHER" id="PTHR43394:SF1">
    <property type="entry name" value="ATP-BINDING CASSETTE SUB-FAMILY B MEMBER 10, MITOCHONDRIAL"/>
    <property type="match status" value="1"/>
</dbReference>
<dbReference type="InterPro" id="IPR036640">
    <property type="entry name" value="ABC1_TM_sf"/>
</dbReference>
<keyword evidence="8" id="KW-1185">Reference proteome</keyword>
<dbReference type="InterPro" id="IPR003439">
    <property type="entry name" value="ABC_transporter-like_ATP-bd"/>
</dbReference>
<feature type="transmembrane region" description="Helical" evidence="5">
    <location>
        <begin position="290"/>
        <end position="310"/>
    </location>
</feature>
<dbReference type="SUPFAM" id="SSF52540">
    <property type="entry name" value="P-loop containing nucleoside triphosphate hydrolases"/>
    <property type="match status" value="1"/>
</dbReference>
<keyword evidence="7" id="KW-0067">ATP-binding</keyword>
<dbReference type="AlphaFoldDB" id="A0A494T944"/>
<evidence type="ECO:0000256" key="5">
    <source>
        <dbReference type="SAM" id="Phobius"/>
    </source>
</evidence>
<dbReference type="GO" id="GO:0005886">
    <property type="term" value="C:plasma membrane"/>
    <property type="evidence" value="ECO:0007669"/>
    <property type="project" value="UniProtKB-SubCell"/>
</dbReference>
<name>A0A494T944_SPHPE</name>
<dbReference type="SUPFAM" id="SSF90123">
    <property type="entry name" value="ABC transporter transmembrane region"/>
    <property type="match status" value="1"/>
</dbReference>
<feature type="transmembrane region" description="Helical" evidence="5">
    <location>
        <begin position="69"/>
        <end position="90"/>
    </location>
</feature>
<dbReference type="InterPro" id="IPR011527">
    <property type="entry name" value="ABC1_TM_dom"/>
</dbReference>
<feature type="transmembrane region" description="Helical" evidence="5">
    <location>
        <begin position="105"/>
        <end position="127"/>
    </location>
</feature>
<dbReference type="Proteomes" id="UP000276254">
    <property type="component" value="Chromosome"/>
</dbReference>
<dbReference type="GO" id="GO:0005524">
    <property type="term" value="F:ATP binding"/>
    <property type="evidence" value="ECO:0007669"/>
    <property type="project" value="UniProtKB-KW"/>
</dbReference>
<evidence type="ECO:0000256" key="3">
    <source>
        <dbReference type="ARBA" id="ARBA00022989"/>
    </source>
</evidence>
<comment type="subcellular location">
    <subcellularLocation>
        <location evidence="1">Cell membrane</location>
        <topology evidence="1">Multi-pass membrane protein</topology>
    </subcellularLocation>
</comment>
<reference evidence="7 8" key="1">
    <citation type="submission" date="2018-09" db="EMBL/GenBank/DDBJ databases">
        <title>Sphingomonas peninsula sp. nov., isolated from fildes peninsula, Antarctic soil.</title>
        <authorList>
            <person name="Yingchao G."/>
        </authorList>
    </citation>
    <scope>NUCLEOTIDE SEQUENCE [LARGE SCALE GENOMIC DNA]</scope>
    <source>
        <strain evidence="7 8">YZ-8</strain>
    </source>
</reference>
<gene>
    <name evidence="7" type="ORF">D3Y57_07625</name>
</gene>
<dbReference type="EMBL" id="CP032829">
    <property type="protein sequence ID" value="AYJ85867.1"/>
    <property type="molecule type" value="Genomic_DNA"/>
</dbReference>
<evidence type="ECO:0000256" key="1">
    <source>
        <dbReference type="ARBA" id="ARBA00004651"/>
    </source>
</evidence>
<dbReference type="PROSITE" id="PS50929">
    <property type="entry name" value="ABC_TM1F"/>
    <property type="match status" value="1"/>
</dbReference>
<dbReference type="Pfam" id="PF00005">
    <property type="entry name" value="ABC_tran"/>
    <property type="match status" value="1"/>
</dbReference>
<dbReference type="OrthoDB" id="9808328at2"/>
<dbReference type="CDD" id="cd07346">
    <property type="entry name" value="ABC_6TM_exporters"/>
    <property type="match status" value="1"/>
</dbReference>
<dbReference type="Gene3D" id="3.40.50.300">
    <property type="entry name" value="P-loop containing nucleotide triphosphate hydrolases"/>
    <property type="match status" value="1"/>
</dbReference>
<dbReference type="KEGG" id="spha:D3Y57_07625"/>
<evidence type="ECO:0000256" key="4">
    <source>
        <dbReference type="ARBA" id="ARBA00023136"/>
    </source>
</evidence>
<dbReference type="PANTHER" id="PTHR43394">
    <property type="entry name" value="ATP-DEPENDENT PERMEASE MDL1, MITOCHONDRIAL"/>
    <property type="match status" value="1"/>
</dbReference>
<accession>A0A494T944</accession>
<dbReference type="GO" id="GO:0015421">
    <property type="term" value="F:ABC-type oligopeptide transporter activity"/>
    <property type="evidence" value="ECO:0007669"/>
    <property type="project" value="TreeGrafter"/>
</dbReference>
<keyword evidence="7" id="KW-0547">Nucleotide-binding</keyword>
<evidence type="ECO:0000259" key="6">
    <source>
        <dbReference type="PROSITE" id="PS50929"/>
    </source>
</evidence>
<evidence type="ECO:0000256" key="2">
    <source>
        <dbReference type="ARBA" id="ARBA00022692"/>
    </source>
</evidence>
<feature type="transmembrane region" description="Helical" evidence="5">
    <location>
        <begin position="184"/>
        <end position="205"/>
    </location>
</feature>
<keyword evidence="4 5" id="KW-0472">Membrane</keyword>
<sequence length="540" mass="58610">MAASPSVDDTGRGWIGAAASDAAGATMTESATVPSAATRIANPLAKLSLIRWSLWRGFLSRLGRSRGQLFMLAALGSLQSLLFLPMLHLVRYCFDTAIPHKRVEAVIMVGAGILSIRLVSSALLLLTRFFSVRLAKRTVAGLRQELVDWLYRSPRDYLARNDAAYVQGRIVQETERLDNLSSTLLSAVLPALLTIVVLIGTLAWINWRLLLIAGVFAPFAWALGLVAGRHVKREVTAFQHNFERFHQGISFVVRQMDLTRSRGFEEGEFQAQSSRIDDLQRSGVRMAMSFAAHGQLQSIAIGAIGVLVLIVGGLQVIAGALSLGDLLAFYLGAGFLNNAMSQLTTLLPDVLTCDGSLGRLEALRTGVTGTSYTGRQKSRFVGRITLADVTFRHGDTPLLDQLSLDLAPGCNVAIIGPNGSGKTTIVDLILGFHRPQQGVLLADGIPYDQLDLRVLRQSFGFVPQRPTFFTGTVAENLTYGRPDRSNADIVAAAERAGVHAFIRDLPQGYETPIGEAACSCRAARRSDWRLRARWSAIPGC</sequence>
<dbReference type="Gene3D" id="1.20.1560.10">
    <property type="entry name" value="ABC transporter type 1, transmembrane domain"/>
    <property type="match status" value="1"/>
</dbReference>
<evidence type="ECO:0000313" key="8">
    <source>
        <dbReference type="Proteomes" id="UP000276254"/>
    </source>
</evidence>
<dbReference type="Pfam" id="PF00664">
    <property type="entry name" value="ABC_membrane"/>
    <property type="match status" value="1"/>
</dbReference>
<feature type="transmembrane region" description="Helical" evidence="5">
    <location>
        <begin position="211"/>
        <end position="228"/>
    </location>
</feature>
<dbReference type="GO" id="GO:0016887">
    <property type="term" value="F:ATP hydrolysis activity"/>
    <property type="evidence" value="ECO:0007669"/>
    <property type="project" value="InterPro"/>
</dbReference>
<organism evidence="7 8">
    <name type="scientific">Sphingomonas paeninsulae</name>
    <dbReference type="NCBI Taxonomy" id="2319844"/>
    <lineage>
        <taxon>Bacteria</taxon>
        <taxon>Pseudomonadati</taxon>
        <taxon>Pseudomonadota</taxon>
        <taxon>Alphaproteobacteria</taxon>
        <taxon>Sphingomonadales</taxon>
        <taxon>Sphingomonadaceae</taxon>
        <taxon>Sphingomonas</taxon>
    </lineage>
</organism>
<keyword evidence="2 5" id="KW-0812">Transmembrane</keyword>
<proteinExistence type="predicted"/>
<feature type="domain" description="ABC transmembrane type-1" evidence="6">
    <location>
        <begin position="70"/>
        <end position="352"/>
    </location>
</feature>
<protein>
    <submittedName>
        <fullName evidence="7">ABC transporter ATP-binding protein</fullName>
    </submittedName>
</protein>
<dbReference type="InterPro" id="IPR039421">
    <property type="entry name" value="Type_1_exporter"/>
</dbReference>